<dbReference type="InterPro" id="IPR002110">
    <property type="entry name" value="Ankyrin_rpt"/>
</dbReference>
<accession>A0A6A5V983</accession>
<evidence type="ECO:0000313" key="3">
    <source>
        <dbReference type="Proteomes" id="UP000800036"/>
    </source>
</evidence>
<proteinExistence type="predicted"/>
<dbReference type="Proteomes" id="UP000800036">
    <property type="component" value="Unassembled WGS sequence"/>
</dbReference>
<dbReference type="InterPro" id="IPR036770">
    <property type="entry name" value="Ankyrin_rpt-contain_sf"/>
</dbReference>
<dbReference type="PROSITE" id="PS50088">
    <property type="entry name" value="ANK_REPEAT"/>
    <property type="match status" value="1"/>
</dbReference>
<sequence length="140" mass="15765">MHSDLPKIRELLTAGSDINKLSYVAWEQYDCGTPLHFAIRCNQPAALELPIIRGADLNLLDEGSHDRHQDTTIPLAVRLGRWDMFKRLWDAGAERNKYPPKQRSARCSLVEVAASEGHAGKLGDLLSWNQSWTGEERTQA</sequence>
<name>A0A6A5V983_9PLEO</name>
<keyword evidence="1" id="KW-0040">ANK repeat</keyword>
<dbReference type="AlphaFoldDB" id="A0A6A5V983"/>
<feature type="repeat" description="ANK" evidence="1">
    <location>
        <begin position="30"/>
        <end position="62"/>
    </location>
</feature>
<evidence type="ECO:0000256" key="1">
    <source>
        <dbReference type="PROSITE-ProRule" id="PRU00023"/>
    </source>
</evidence>
<organism evidence="2 3">
    <name type="scientific">Bimuria novae-zelandiae CBS 107.79</name>
    <dbReference type="NCBI Taxonomy" id="1447943"/>
    <lineage>
        <taxon>Eukaryota</taxon>
        <taxon>Fungi</taxon>
        <taxon>Dikarya</taxon>
        <taxon>Ascomycota</taxon>
        <taxon>Pezizomycotina</taxon>
        <taxon>Dothideomycetes</taxon>
        <taxon>Pleosporomycetidae</taxon>
        <taxon>Pleosporales</taxon>
        <taxon>Massarineae</taxon>
        <taxon>Didymosphaeriaceae</taxon>
        <taxon>Bimuria</taxon>
    </lineage>
</organism>
<dbReference type="Gene3D" id="1.25.40.20">
    <property type="entry name" value="Ankyrin repeat-containing domain"/>
    <property type="match status" value="1"/>
</dbReference>
<evidence type="ECO:0000313" key="2">
    <source>
        <dbReference type="EMBL" id="KAF1973675.1"/>
    </source>
</evidence>
<dbReference type="SUPFAM" id="SSF48403">
    <property type="entry name" value="Ankyrin repeat"/>
    <property type="match status" value="1"/>
</dbReference>
<dbReference type="OrthoDB" id="341259at2759"/>
<reference evidence="2" key="1">
    <citation type="journal article" date="2020" name="Stud. Mycol.">
        <title>101 Dothideomycetes genomes: a test case for predicting lifestyles and emergence of pathogens.</title>
        <authorList>
            <person name="Haridas S."/>
            <person name="Albert R."/>
            <person name="Binder M."/>
            <person name="Bloem J."/>
            <person name="Labutti K."/>
            <person name="Salamov A."/>
            <person name="Andreopoulos B."/>
            <person name="Baker S."/>
            <person name="Barry K."/>
            <person name="Bills G."/>
            <person name="Bluhm B."/>
            <person name="Cannon C."/>
            <person name="Castanera R."/>
            <person name="Culley D."/>
            <person name="Daum C."/>
            <person name="Ezra D."/>
            <person name="Gonzalez J."/>
            <person name="Henrissat B."/>
            <person name="Kuo A."/>
            <person name="Liang C."/>
            <person name="Lipzen A."/>
            <person name="Lutzoni F."/>
            <person name="Magnuson J."/>
            <person name="Mondo S."/>
            <person name="Nolan M."/>
            <person name="Ohm R."/>
            <person name="Pangilinan J."/>
            <person name="Park H.-J."/>
            <person name="Ramirez L."/>
            <person name="Alfaro M."/>
            <person name="Sun H."/>
            <person name="Tritt A."/>
            <person name="Yoshinaga Y."/>
            <person name="Zwiers L.-H."/>
            <person name="Turgeon B."/>
            <person name="Goodwin S."/>
            <person name="Spatafora J."/>
            <person name="Crous P."/>
            <person name="Grigoriev I."/>
        </authorList>
    </citation>
    <scope>NUCLEOTIDE SEQUENCE</scope>
    <source>
        <strain evidence="2">CBS 107.79</strain>
    </source>
</reference>
<dbReference type="Pfam" id="PF00023">
    <property type="entry name" value="Ank"/>
    <property type="match status" value="1"/>
</dbReference>
<gene>
    <name evidence="2" type="ORF">BU23DRAFT_639455</name>
</gene>
<keyword evidence="3" id="KW-1185">Reference proteome</keyword>
<dbReference type="EMBL" id="ML976679">
    <property type="protein sequence ID" value="KAF1973675.1"/>
    <property type="molecule type" value="Genomic_DNA"/>
</dbReference>
<protein>
    <submittedName>
        <fullName evidence="2">Uncharacterized protein</fullName>
    </submittedName>
</protein>